<name>A0A6J4SEW9_9ACTN</name>
<feature type="compositionally biased region" description="Basic and acidic residues" evidence="1">
    <location>
        <begin position="199"/>
        <end position="208"/>
    </location>
</feature>
<dbReference type="AlphaFoldDB" id="A0A6J4SEW9"/>
<feature type="compositionally biased region" description="Basic and acidic residues" evidence="1">
    <location>
        <begin position="22"/>
        <end position="34"/>
    </location>
</feature>
<protein>
    <submittedName>
        <fullName evidence="2">Protein QmcA (Possibly involved in integral membrane quality control)</fullName>
    </submittedName>
</protein>
<feature type="compositionally biased region" description="Basic residues" evidence="1">
    <location>
        <begin position="308"/>
        <end position="342"/>
    </location>
</feature>
<sequence>GRPDRPWGARGAPVHRRRVRRADRPAGARGDRRAPRALQPHAAARAHADHPVRRPRQAADRPPRAGRLVPTAARHHRGQPRGRDRHGHLLPDHRLEVRHLRGGQPAAGDRAAHRHHAAQRDRRPHAGGDPDEPRPDQLPAARRPRRGDRQVGDPRQPGRAQVGRAAPDGAGDDGEADARRARAPRGDPHRGGRQAVGDPQRRGREAVRRAQGGGRAHRGDPPRRGRGQGDRDGLPGDPRRRARPGAPLLPVPPDAARARQGRREQGLRHPERVLPGARRDRQHARLRRERRRDACRRPAPRAPPARPAHARRGRRLPAGRGRRRGGRARLSRGLRGRRRRPDPRRPPGARAGSGARRRVV</sequence>
<organism evidence="2">
    <name type="scientific">uncultured Solirubrobacteraceae bacterium</name>
    <dbReference type="NCBI Taxonomy" id="1162706"/>
    <lineage>
        <taxon>Bacteria</taxon>
        <taxon>Bacillati</taxon>
        <taxon>Actinomycetota</taxon>
        <taxon>Thermoleophilia</taxon>
        <taxon>Solirubrobacterales</taxon>
        <taxon>Solirubrobacteraceae</taxon>
        <taxon>environmental samples</taxon>
    </lineage>
</organism>
<feature type="compositionally biased region" description="Basic and acidic residues" evidence="1">
    <location>
        <begin position="46"/>
        <end position="63"/>
    </location>
</feature>
<feature type="compositionally biased region" description="Basic and acidic residues" evidence="1">
    <location>
        <begin position="176"/>
        <end position="190"/>
    </location>
</feature>
<gene>
    <name evidence="2" type="ORF">AVDCRST_MAG30-1311</name>
</gene>
<feature type="compositionally biased region" description="Basic and acidic residues" evidence="1">
    <location>
        <begin position="118"/>
        <end position="135"/>
    </location>
</feature>
<feature type="non-terminal residue" evidence="2">
    <location>
        <position position="1"/>
    </location>
</feature>
<feature type="compositionally biased region" description="Basic and acidic residues" evidence="1">
    <location>
        <begin position="261"/>
        <end position="272"/>
    </location>
</feature>
<proteinExistence type="predicted"/>
<evidence type="ECO:0000256" key="1">
    <source>
        <dbReference type="SAM" id="MobiDB-lite"/>
    </source>
</evidence>
<feature type="non-terminal residue" evidence="2">
    <location>
        <position position="360"/>
    </location>
</feature>
<evidence type="ECO:0000313" key="2">
    <source>
        <dbReference type="EMBL" id="CAA9489986.1"/>
    </source>
</evidence>
<reference evidence="2" key="1">
    <citation type="submission" date="2020-02" db="EMBL/GenBank/DDBJ databases">
        <authorList>
            <person name="Meier V. D."/>
        </authorList>
    </citation>
    <scope>NUCLEOTIDE SEQUENCE</scope>
    <source>
        <strain evidence="2">AVDCRST_MAG30</strain>
    </source>
</reference>
<feature type="compositionally biased region" description="Basic and acidic residues" evidence="1">
    <location>
        <begin position="87"/>
        <end position="99"/>
    </location>
</feature>
<feature type="region of interest" description="Disordered" evidence="1">
    <location>
        <begin position="1"/>
        <end position="360"/>
    </location>
</feature>
<feature type="compositionally biased region" description="Basic residues" evidence="1">
    <location>
        <begin position="73"/>
        <end position="86"/>
    </location>
</feature>
<feature type="compositionally biased region" description="Low complexity" evidence="1">
    <location>
        <begin position="36"/>
        <end position="45"/>
    </location>
</feature>
<accession>A0A6J4SEW9</accession>
<dbReference type="EMBL" id="CADCVS010000191">
    <property type="protein sequence ID" value="CAA9489986.1"/>
    <property type="molecule type" value="Genomic_DNA"/>
</dbReference>
<feature type="compositionally biased region" description="Basic residues" evidence="1">
    <location>
        <begin position="280"/>
        <end position="290"/>
    </location>
</feature>
<feature type="compositionally biased region" description="Basic and acidic residues" evidence="1">
    <location>
        <begin position="217"/>
        <end position="239"/>
    </location>
</feature>